<gene>
    <name evidence="10" type="ORF">DFP88_102299</name>
</gene>
<comment type="caution">
    <text evidence="10">The sequence shown here is derived from an EMBL/GenBank/DDBJ whole genome shotgun (WGS) entry which is preliminary data.</text>
</comment>
<evidence type="ECO:0000256" key="6">
    <source>
        <dbReference type="RuleBase" id="RU362062"/>
    </source>
</evidence>
<dbReference type="Pfam" id="PF00460">
    <property type="entry name" value="Flg_bb_rod"/>
    <property type="match status" value="1"/>
</dbReference>
<name>A0A318SVV0_9RHOB</name>
<dbReference type="InterPro" id="IPR006299">
    <property type="entry name" value="FlgC"/>
</dbReference>
<dbReference type="InterPro" id="IPR001444">
    <property type="entry name" value="Flag_bb_rod_N"/>
</dbReference>
<dbReference type="AlphaFoldDB" id="A0A318SVV0"/>
<keyword evidence="10" id="KW-0282">Flagellum</keyword>
<evidence type="ECO:0000256" key="4">
    <source>
        <dbReference type="ARBA" id="ARBA00023143"/>
    </source>
</evidence>
<keyword evidence="10" id="KW-0966">Cell projection</keyword>
<evidence type="ECO:0000259" key="8">
    <source>
        <dbReference type="Pfam" id="PF00460"/>
    </source>
</evidence>
<keyword evidence="11" id="KW-1185">Reference proteome</keyword>
<dbReference type="GO" id="GO:0030694">
    <property type="term" value="C:bacterial-type flagellum basal body, rod"/>
    <property type="evidence" value="ECO:0007669"/>
    <property type="project" value="UniProtKB-UniRule"/>
</dbReference>
<keyword evidence="10" id="KW-0969">Cilium</keyword>
<comment type="subcellular location">
    <subcellularLocation>
        <location evidence="1 6">Bacterial flagellum basal body</location>
    </subcellularLocation>
</comment>
<evidence type="ECO:0000256" key="2">
    <source>
        <dbReference type="ARBA" id="ARBA00009677"/>
    </source>
</evidence>
<protein>
    <recommendedName>
        <fullName evidence="3 6">Flagellar basal-body rod protein FlgC</fullName>
    </recommendedName>
</protein>
<evidence type="ECO:0000256" key="5">
    <source>
        <dbReference type="ARBA" id="ARBA00025933"/>
    </source>
</evidence>
<evidence type="ECO:0000259" key="9">
    <source>
        <dbReference type="Pfam" id="PF06429"/>
    </source>
</evidence>
<dbReference type="PANTHER" id="PTHR30435">
    <property type="entry name" value="FLAGELLAR PROTEIN"/>
    <property type="match status" value="1"/>
</dbReference>
<dbReference type="InterPro" id="IPR010930">
    <property type="entry name" value="Flg_bb/hook_C_dom"/>
</dbReference>
<dbReference type="Pfam" id="PF06429">
    <property type="entry name" value="Flg_bbr_C"/>
    <property type="match status" value="1"/>
</dbReference>
<feature type="compositionally biased region" description="Basic and acidic residues" evidence="7">
    <location>
        <begin position="82"/>
        <end position="91"/>
    </location>
</feature>
<evidence type="ECO:0000256" key="3">
    <source>
        <dbReference type="ARBA" id="ARBA00017941"/>
    </source>
</evidence>
<proteinExistence type="inferred from homology"/>
<dbReference type="NCBIfam" id="TIGR01395">
    <property type="entry name" value="FlgC"/>
    <property type="match status" value="1"/>
</dbReference>
<keyword evidence="4 6" id="KW-0975">Bacterial flagellum</keyword>
<dbReference type="Proteomes" id="UP000248311">
    <property type="component" value="Unassembled WGS sequence"/>
</dbReference>
<dbReference type="OrthoDB" id="9813951at2"/>
<accession>A0A318SVV0</accession>
<feature type="domain" description="Flagellar basal body rod protein N-terminal" evidence="8">
    <location>
        <begin position="14"/>
        <end position="40"/>
    </location>
</feature>
<sequence>MSGGIDSLGAVAATAASGMRAQGDRLRVTAENVANAETRGTTPGADPYVRKLVSFEEMIDQSTGAALVRVGDPRMDPAPFGLEHDPSHPAADEAGYVKTPNVDPILEMANMREASRGYEANMNMFETARRMRDQMLDLLR</sequence>
<reference evidence="10 11" key="1">
    <citation type="submission" date="2018-06" db="EMBL/GenBank/DDBJ databases">
        <title>Genomic Encyclopedia of Type Strains, Phase III (KMG-III): the genomes of soil and plant-associated and newly described type strains.</title>
        <authorList>
            <person name="Whitman W."/>
        </authorList>
    </citation>
    <scope>NUCLEOTIDE SEQUENCE [LARGE SCALE GENOMIC DNA]</scope>
    <source>
        <strain evidence="10 11">CECT 9025</strain>
    </source>
</reference>
<evidence type="ECO:0000313" key="10">
    <source>
        <dbReference type="EMBL" id="PYE84499.1"/>
    </source>
</evidence>
<dbReference type="PANTHER" id="PTHR30435:SF2">
    <property type="entry name" value="FLAGELLAR BASAL-BODY ROD PROTEIN FLGC"/>
    <property type="match status" value="1"/>
</dbReference>
<evidence type="ECO:0000256" key="1">
    <source>
        <dbReference type="ARBA" id="ARBA00004117"/>
    </source>
</evidence>
<organism evidence="10 11">
    <name type="scientific">Pseudoroseicyclus aestuarii</name>
    <dbReference type="NCBI Taxonomy" id="1795041"/>
    <lineage>
        <taxon>Bacteria</taxon>
        <taxon>Pseudomonadati</taxon>
        <taxon>Pseudomonadota</taxon>
        <taxon>Alphaproteobacteria</taxon>
        <taxon>Rhodobacterales</taxon>
        <taxon>Paracoccaceae</taxon>
        <taxon>Pseudoroseicyclus</taxon>
    </lineage>
</organism>
<feature type="domain" description="Flagellar basal-body/hook protein C-terminal" evidence="9">
    <location>
        <begin position="94"/>
        <end position="138"/>
    </location>
</feature>
<dbReference type="EMBL" id="QJTE01000002">
    <property type="protein sequence ID" value="PYE84499.1"/>
    <property type="molecule type" value="Genomic_DNA"/>
</dbReference>
<comment type="similarity">
    <text evidence="2">Belongs to the flagella basal body rod proteins family.</text>
</comment>
<evidence type="ECO:0000256" key="7">
    <source>
        <dbReference type="SAM" id="MobiDB-lite"/>
    </source>
</evidence>
<feature type="region of interest" description="Disordered" evidence="7">
    <location>
        <begin position="76"/>
        <end position="96"/>
    </location>
</feature>
<comment type="subunit">
    <text evidence="5 6">The basal body constitutes a major portion of the flagellar organelle and consists of four rings (L,P,S, and M) mounted on a central rod. The rod consists of about 26 subunits of FlgG in the distal portion, and FlgB, FlgC and FlgF are thought to build up the proximal portion of the rod with about 6 subunits each.</text>
</comment>
<evidence type="ECO:0000313" key="11">
    <source>
        <dbReference type="Proteomes" id="UP000248311"/>
    </source>
</evidence>
<dbReference type="RefSeq" id="WP_110813588.1">
    <property type="nucleotide sequence ID" value="NZ_QJTE01000002.1"/>
</dbReference>
<dbReference type="GO" id="GO:0071978">
    <property type="term" value="P:bacterial-type flagellum-dependent swarming motility"/>
    <property type="evidence" value="ECO:0007669"/>
    <property type="project" value="TreeGrafter"/>
</dbReference>